<accession>A0A255IBG3</accession>
<reference evidence="2 3" key="1">
    <citation type="journal article" date="2017" name="Genome Announc.">
        <title>Draft Genome Sequence of a Sporulating and Motile Strain of Lachnotalea glycerini Isolated from Water in Quebec City, Canada.</title>
        <authorList>
            <person name="Maheux A.F."/>
            <person name="Boudreau D.K."/>
            <person name="Berube E."/>
            <person name="Boissinot M."/>
            <person name="Raymond F."/>
            <person name="Brodeur S."/>
            <person name="Corbeil J."/>
            <person name="Isabel S."/>
            <person name="Omar R.F."/>
            <person name="Bergeron M.G."/>
        </authorList>
    </citation>
    <scope>NUCLEOTIDE SEQUENCE [LARGE SCALE GENOMIC DNA]</scope>
    <source>
        <strain evidence="2 3">CCRI-19302</strain>
    </source>
</reference>
<evidence type="ECO:0000313" key="1">
    <source>
        <dbReference type="EMBL" id="PXV91743.1"/>
    </source>
</evidence>
<protein>
    <submittedName>
        <fullName evidence="1">Uncharacterized protein</fullName>
    </submittedName>
</protein>
<gene>
    <name evidence="1" type="ORF">C8E03_103306</name>
    <name evidence="2" type="ORF">CG710_021295</name>
</gene>
<evidence type="ECO:0000313" key="2">
    <source>
        <dbReference type="EMBL" id="RDY26900.1"/>
    </source>
</evidence>
<proteinExistence type="predicted"/>
<dbReference type="Proteomes" id="UP000247523">
    <property type="component" value="Unassembled WGS sequence"/>
</dbReference>
<evidence type="ECO:0000313" key="3">
    <source>
        <dbReference type="Proteomes" id="UP000216411"/>
    </source>
</evidence>
<dbReference type="RefSeq" id="WP_094378093.1">
    <property type="nucleotide sequence ID" value="NZ_NOKA02000127.1"/>
</dbReference>
<dbReference type="AlphaFoldDB" id="A0A255IBG3"/>
<dbReference type="Proteomes" id="UP000216411">
    <property type="component" value="Unassembled WGS sequence"/>
</dbReference>
<comment type="caution">
    <text evidence="1">The sequence shown here is derived from an EMBL/GenBank/DDBJ whole genome shotgun (WGS) entry which is preliminary data.</text>
</comment>
<dbReference type="OrthoDB" id="1767083at2"/>
<sequence>MLFFITIILLVVWFSMSRKRTSYLQEKKKENFWEKESNANHTRKTSLECLNYITIPLNLIELAGSSTDSSIMEQGKILKQLSNKKIVNLTGISNTDLKLKYGSSNLSSLTEYDQNFTQLAQTLNCIGLRFSELEDDSSAILILEFSVSCKSDISSTYKQLAQLYVNVGQAEKIDSLIESAKTLNSLMKNTILIHLEAIKKSSHALK</sequence>
<dbReference type="EMBL" id="QICS01000003">
    <property type="protein sequence ID" value="PXV91743.1"/>
    <property type="molecule type" value="Genomic_DNA"/>
</dbReference>
<reference evidence="2" key="3">
    <citation type="submission" date="2018-07" db="EMBL/GenBank/DDBJ databases">
        <authorList>
            <person name="Quirk P.G."/>
            <person name="Krulwich T.A."/>
        </authorList>
    </citation>
    <scope>NUCLEOTIDE SEQUENCE</scope>
    <source>
        <strain evidence="2">CCRI-19302</strain>
    </source>
</reference>
<organism evidence="1 4">
    <name type="scientific">Lachnotalea glycerini</name>
    <dbReference type="NCBI Taxonomy" id="1763509"/>
    <lineage>
        <taxon>Bacteria</taxon>
        <taxon>Bacillati</taxon>
        <taxon>Bacillota</taxon>
        <taxon>Clostridia</taxon>
        <taxon>Lachnospirales</taxon>
        <taxon>Lachnospiraceae</taxon>
        <taxon>Lachnotalea</taxon>
    </lineage>
</organism>
<name>A0A255IBG3_9FIRM</name>
<reference evidence="1 4" key="2">
    <citation type="submission" date="2018-05" db="EMBL/GenBank/DDBJ databases">
        <title>Genomic Encyclopedia of Type Strains, Phase IV (KMG-IV): sequencing the most valuable type-strain genomes for metagenomic binning, comparative biology and taxonomic classification.</title>
        <authorList>
            <person name="Goeker M."/>
        </authorList>
    </citation>
    <scope>NUCLEOTIDE SEQUENCE [LARGE SCALE GENOMIC DNA]</scope>
    <source>
        <strain evidence="1 4">DSM 28816</strain>
    </source>
</reference>
<keyword evidence="3" id="KW-1185">Reference proteome</keyword>
<dbReference type="EMBL" id="NOKA02000127">
    <property type="protein sequence ID" value="RDY26900.1"/>
    <property type="molecule type" value="Genomic_DNA"/>
</dbReference>
<evidence type="ECO:0000313" key="4">
    <source>
        <dbReference type="Proteomes" id="UP000247523"/>
    </source>
</evidence>